<gene>
    <name evidence="5" type="ORF">TIFTF001_016661</name>
</gene>
<reference evidence="5" key="1">
    <citation type="submission" date="2023-07" db="EMBL/GenBank/DDBJ databases">
        <title>draft genome sequence of fig (Ficus carica).</title>
        <authorList>
            <person name="Takahashi T."/>
            <person name="Nishimura K."/>
        </authorList>
    </citation>
    <scope>NUCLEOTIDE SEQUENCE</scope>
</reference>
<keyword evidence="6" id="KW-1185">Reference proteome</keyword>
<evidence type="ECO:0000313" key="5">
    <source>
        <dbReference type="EMBL" id="GMN47487.1"/>
    </source>
</evidence>
<dbReference type="InterPro" id="IPR041118">
    <property type="entry name" value="Rx_N"/>
</dbReference>
<dbReference type="Gene3D" id="1.20.5.4130">
    <property type="match status" value="1"/>
</dbReference>
<accession>A0AA88DA22</accession>
<comment type="caution">
    <text evidence="5">The sequence shown here is derived from an EMBL/GenBank/DDBJ whole genome shotgun (WGS) entry which is preliminary data.</text>
</comment>
<dbReference type="Pfam" id="PF18052">
    <property type="entry name" value="Rx_N"/>
    <property type="match status" value="1"/>
</dbReference>
<keyword evidence="3" id="KW-0611">Plant defense</keyword>
<organism evidence="5 6">
    <name type="scientific">Ficus carica</name>
    <name type="common">Common fig</name>
    <dbReference type="NCBI Taxonomy" id="3494"/>
    <lineage>
        <taxon>Eukaryota</taxon>
        <taxon>Viridiplantae</taxon>
        <taxon>Streptophyta</taxon>
        <taxon>Embryophyta</taxon>
        <taxon>Tracheophyta</taxon>
        <taxon>Spermatophyta</taxon>
        <taxon>Magnoliopsida</taxon>
        <taxon>eudicotyledons</taxon>
        <taxon>Gunneridae</taxon>
        <taxon>Pentapetalae</taxon>
        <taxon>rosids</taxon>
        <taxon>fabids</taxon>
        <taxon>Rosales</taxon>
        <taxon>Moraceae</taxon>
        <taxon>Ficeae</taxon>
        <taxon>Ficus</taxon>
    </lineage>
</organism>
<evidence type="ECO:0000259" key="4">
    <source>
        <dbReference type="Pfam" id="PF18052"/>
    </source>
</evidence>
<dbReference type="AlphaFoldDB" id="A0AA88DA22"/>
<sequence length="188" mass="21503">MRLLDPDPISSTLSNRCLQPLQPSPPFARKKPSLLELCDYGGDLLSLVLVVLGSSPLITIVPPIPDQLCRSEWLWLEVRRRGHQDFGFAIRDDDRHGSSLVVDFLHSNKSNDRLLKKLKIMFLSVNILLNNAEDKQIRNLAVKQWLNELIEATYDVEDMMDEIETEDLRYKLEGGGRSSISHEKQHKS</sequence>
<protein>
    <recommendedName>
        <fullName evidence="4">Disease resistance N-terminal domain-containing protein</fullName>
    </recommendedName>
</protein>
<dbReference type="GO" id="GO:0000166">
    <property type="term" value="F:nucleotide binding"/>
    <property type="evidence" value="ECO:0007669"/>
    <property type="project" value="UniProtKB-KW"/>
</dbReference>
<feature type="domain" description="Disease resistance N-terminal" evidence="4">
    <location>
        <begin position="100"/>
        <end position="177"/>
    </location>
</feature>
<dbReference type="GO" id="GO:0006952">
    <property type="term" value="P:defense response"/>
    <property type="evidence" value="ECO:0007669"/>
    <property type="project" value="UniProtKB-KW"/>
</dbReference>
<dbReference type="EMBL" id="BTGU01000025">
    <property type="protein sequence ID" value="GMN47487.1"/>
    <property type="molecule type" value="Genomic_DNA"/>
</dbReference>
<name>A0AA88DA22_FICCA</name>
<dbReference type="Proteomes" id="UP001187192">
    <property type="component" value="Unassembled WGS sequence"/>
</dbReference>
<keyword evidence="2" id="KW-0547">Nucleotide-binding</keyword>
<proteinExistence type="predicted"/>
<keyword evidence="1" id="KW-0677">Repeat</keyword>
<evidence type="ECO:0000256" key="2">
    <source>
        <dbReference type="ARBA" id="ARBA00022741"/>
    </source>
</evidence>
<evidence type="ECO:0000256" key="1">
    <source>
        <dbReference type="ARBA" id="ARBA00022737"/>
    </source>
</evidence>
<evidence type="ECO:0000313" key="6">
    <source>
        <dbReference type="Proteomes" id="UP001187192"/>
    </source>
</evidence>
<evidence type="ECO:0000256" key="3">
    <source>
        <dbReference type="ARBA" id="ARBA00022821"/>
    </source>
</evidence>